<proteinExistence type="predicted"/>
<gene>
    <name evidence="1" type="ORF">C4541_12130</name>
</gene>
<sequence>MRESLYQWIIQQQRKNGFAFTAHHAEPDLLSTCFAVLALQTINKLQETKCTEALKQYILNHQIKNGTFIDERIFKTAPASQQEYLAHQATDFALMALQALRAETELKYPLLFLQPFHSDKFLIQWFNSLNWNSIWGISNNIMFVLNFLFFEQRCFDTDNRSYISLIFDELDKRQDPQTGYWIQNDKRNLLFEMAGAYHFYIHYVFADRPIAYMDKIIDSTLMLISDDGLFHPQGGGGACEDLDAIDILVKLSCLNPYRYEDIKTALTRAHQRIYENRNPDGGFCWAKRDPFSALKLLAIPLKWNASLDIGTQLDFKKRILLNQIRQLTGTTSSWKYSCCEGLQTSISTSDMWSAWFRPLALALIEWRYPELYPDCCSKWQLRSNPGLGWNMSERGIE</sequence>
<accession>A0A3A4QV20</accession>
<evidence type="ECO:0000313" key="2">
    <source>
        <dbReference type="Proteomes" id="UP000266426"/>
    </source>
</evidence>
<evidence type="ECO:0008006" key="3">
    <source>
        <dbReference type="Google" id="ProtNLM"/>
    </source>
</evidence>
<dbReference type="Proteomes" id="UP000266426">
    <property type="component" value="Unassembled WGS sequence"/>
</dbReference>
<comment type="caution">
    <text evidence="1">The sequence shown here is derived from an EMBL/GenBank/DDBJ whole genome shotgun (WGS) entry which is preliminary data.</text>
</comment>
<dbReference type="EMBL" id="QZJZ01000093">
    <property type="protein sequence ID" value="RJP56602.1"/>
    <property type="molecule type" value="Genomic_DNA"/>
</dbReference>
<name>A0A3A4QV20_9BACT</name>
<dbReference type="Gene3D" id="1.50.10.20">
    <property type="match status" value="1"/>
</dbReference>
<dbReference type="InterPro" id="IPR008930">
    <property type="entry name" value="Terpenoid_cyclase/PrenylTrfase"/>
</dbReference>
<dbReference type="AlphaFoldDB" id="A0A3A4QV20"/>
<reference evidence="1 2" key="1">
    <citation type="journal article" date="2017" name="ISME J.">
        <title>Energy and carbon metabolisms in a deep terrestrial subsurface fluid microbial community.</title>
        <authorList>
            <person name="Momper L."/>
            <person name="Jungbluth S.P."/>
            <person name="Lee M.D."/>
            <person name="Amend J.P."/>
        </authorList>
    </citation>
    <scope>NUCLEOTIDE SEQUENCE [LARGE SCALE GENOMIC DNA]</scope>
    <source>
        <strain evidence="1">SURF_26</strain>
    </source>
</reference>
<organism evidence="1 2">
    <name type="scientific">Candidatus Auribacter fodinae</name>
    <dbReference type="NCBI Taxonomy" id="2093366"/>
    <lineage>
        <taxon>Bacteria</taxon>
        <taxon>Pseudomonadati</taxon>
        <taxon>Candidatus Auribacterota</taxon>
        <taxon>Candidatus Auribacteria</taxon>
        <taxon>Candidatus Auribacterales</taxon>
        <taxon>Candidatus Auribacteraceae</taxon>
        <taxon>Candidatus Auribacter</taxon>
    </lineage>
</organism>
<protein>
    <recommendedName>
        <fullName evidence="3">Squalene cyclase C-terminal domain-containing protein</fullName>
    </recommendedName>
</protein>
<dbReference type="SUPFAM" id="SSF48239">
    <property type="entry name" value="Terpenoid cyclases/Protein prenyltransferases"/>
    <property type="match status" value="1"/>
</dbReference>
<evidence type="ECO:0000313" key="1">
    <source>
        <dbReference type="EMBL" id="RJP56602.1"/>
    </source>
</evidence>